<dbReference type="OrthoDB" id="1517790at2759"/>
<feature type="compositionally biased region" description="Polar residues" evidence="3">
    <location>
        <begin position="624"/>
        <end position="645"/>
    </location>
</feature>
<protein>
    <submittedName>
        <fullName evidence="4">Leucine-rich repeat-containing protein 9</fullName>
    </submittedName>
</protein>
<evidence type="ECO:0000256" key="3">
    <source>
        <dbReference type="SAM" id="MobiDB-lite"/>
    </source>
</evidence>
<dbReference type="PROSITE" id="PS51450">
    <property type="entry name" value="LRR"/>
    <property type="match status" value="15"/>
</dbReference>
<dbReference type="InterPro" id="IPR050836">
    <property type="entry name" value="SDS22/Internalin_LRR"/>
</dbReference>
<dbReference type="PANTHER" id="PTHR46652:SF3">
    <property type="entry name" value="LEUCINE-RICH REPEAT-CONTAINING PROTEIN 9"/>
    <property type="match status" value="1"/>
</dbReference>
<comment type="caution">
    <text evidence="4">The sequence shown here is derived from an EMBL/GenBank/DDBJ whole genome shotgun (WGS) entry which is preliminary data.</text>
</comment>
<accession>A0A2R5G831</accession>
<dbReference type="InterPro" id="IPR001611">
    <property type="entry name" value="Leu-rich_rpt"/>
</dbReference>
<dbReference type="InterPro" id="IPR032675">
    <property type="entry name" value="LRR_dom_sf"/>
</dbReference>
<evidence type="ECO:0000313" key="4">
    <source>
        <dbReference type="EMBL" id="GBG23854.1"/>
    </source>
</evidence>
<evidence type="ECO:0000256" key="1">
    <source>
        <dbReference type="ARBA" id="ARBA00022614"/>
    </source>
</evidence>
<dbReference type="SMART" id="SM00365">
    <property type="entry name" value="LRR_SD22"/>
    <property type="match status" value="17"/>
</dbReference>
<keyword evidence="5" id="KW-1185">Reference proteome</keyword>
<dbReference type="Proteomes" id="UP000241890">
    <property type="component" value="Unassembled WGS sequence"/>
</dbReference>
<feature type="region of interest" description="Disordered" evidence="3">
    <location>
        <begin position="624"/>
        <end position="648"/>
    </location>
</feature>
<gene>
    <name evidence="4" type="ORF">FCC1311_000742</name>
</gene>
<reference evidence="4 5" key="1">
    <citation type="submission" date="2017-12" db="EMBL/GenBank/DDBJ databases">
        <title>Sequencing, de novo assembly and annotation of complete genome of a new Thraustochytrid species, strain FCC1311.</title>
        <authorList>
            <person name="Sedici K."/>
            <person name="Godart F."/>
            <person name="Aiese Cigliano R."/>
            <person name="Sanseverino W."/>
            <person name="Barakat M."/>
            <person name="Ortet P."/>
            <person name="Marechal E."/>
            <person name="Cagnac O."/>
            <person name="Amato A."/>
        </authorList>
    </citation>
    <scope>NUCLEOTIDE SEQUENCE [LARGE SCALE GENOMIC DNA]</scope>
</reference>
<evidence type="ECO:0000256" key="2">
    <source>
        <dbReference type="ARBA" id="ARBA00022737"/>
    </source>
</evidence>
<dbReference type="EMBL" id="BEYU01000001">
    <property type="protein sequence ID" value="GBG23854.1"/>
    <property type="molecule type" value="Genomic_DNA"/>
</dbReference>
<dbReference type="SMART" id="SM00369">
    <property type="entry name" value="LRR_TYP"/>
    <property type="match status" value="10"/>
</dbReference>
<dbReference type="InterPro" id="IPR003591">
    <property type="entry name" value="Leu-rich_rpt_typical-subtyp"/>
</dbReference>
<dbReference type="SUPFAM" id="SSF52058">
    <property type="entry name" value="L domain-like"/>
    <property type="match status" value="2"/>
</dbReference>
<dbReference type="Pfam" id="PF13855">
    <property type="entry name" value="LRR_8"/>
    <property type="match status" value="1"/>
</dbReference>
<dbReference type="PANTHER" id="PTHR46652">
    <property type="entry name" value="LEUCINE-RICH REPEAT AND IQ DOMAIN-CONTAINING PROTEIN 1-RELATED"/>
    <property type="match status" value="1"/>
</dbReference>
<evidence type="ECO:0000313" key="5">
    <source>
        <dbReference type="Proteomes" id="UP000241890"/>
    </source>
</evidence>
<organism evidence="4 5">
    <name type="scientific">Hondaea fermentalgiana</name>
    <dbReference type="NCBI Taxonomy" id="2315210"/>
    <lineage>
        <taxon>Eukaryota</taxon>
        <taxon>Sar</taxon>
        <taxon>Stramenopiles</taxon>
        <taxon>Bigyra</taxon>
        <taxon>Labyrinthulomycetes</taxon>
        <taxon>Thraustochytrida</taxon>
        <taxon>Thraustochytriidae</taxon>
        <taxon>Hondaea</taxon>
    </lineage>
</organism>
<name>A0A2R5G831_9STRA</name>
<dbReference type="SUPFAM" id="SSF52075">
    <property type="entry name" value="Outer arm dynein light chain 1"/>
    <property type="match status" value="1"/>
</dbReference>
<dbReference type="Gene3D" id="3.80.10.10">
    <property type="entry name" value="Ribonuclease Inhibitor"/>
    <property type="match status" value="7"/>
</dbReference>
<dbReference type="InParanoid" id="A0A2R5G831"/>
<keyword evidence="2" id="KW-0677">Repeat</keyword>
<sequence length="1509" mass="168050">MQNVEDVEHTVAQVCTFNNLRLPGESADGDGGTNEHARRRARMEVYADVKELEVFQLADLYTMRFTARFPDLVELRVMSQSGVQELRGIGSCVLLEKLWVTNCGLRRLGTEIGNCARLISIDVSNNELTRIRELETLRDLRKLWVNENQLTSLEDVSKLETLEELWAARNFISEIGTSLDKLHSLRELNLAENELRTFKEVLNLARLPKLDQLTLNDPHFGSNPVCLLSNYRTYILCHLRSLNSFDGSRIDEEIKLVTDATFYKKRMYYNMRIKTLKRNMTNVLRKAKDMAGASESRINMSLSVLVRQRKQVQRELDELRIYGERRGASRDSVDAATVKQLENKQLALDACVAGRRAQVAAIADAQIQLGKNVQQIGAKAIEYLNLELESGGNLRLVEGKPGTDSFVDWVRDFCRDAVDATAYKALGLKGVEPEQVLRVHNKSLKVLFEQRVAQITEGSGISNVPIEYAFFVVDKDGPVSSDEIAAGGFPDPATFLAGTGHAAIPLRNFLDSRELRGRRTGLPSTNEFSIVVAQVFPGRHASTDEACALVASKQAVEAQIPLRKRTHAQIIVPPHREARKQIYEERLWGSQDAGSAMFLPESVGANTVLPTRFRGFHVLVNEAPSTSGDQNEVGAQSSKRTPDQSSAHKRKEYLVFDKRLVLPEFIVRLRCVPEECLSARQCTMPGIDSASTCRTPATVEASEVDLSGDVGPLLEPLVEFLNQLPRFETMHGTTTKRCEQVMAMLPRVRARETLAEMSELVVLNWTCQPSLSQLTYLNLHGNNVREIRGLATCKSLKTLILSFNELQEIQGLDTNVELVHLDLGYNAIRFISGLDALCKLQNLELNNNLIHRLGDITAMRPRFPALDKLDLSSNAVCEAPLYTKRCLETFPLLTKLDGRAVTDRDRLLEAARIVVLDDETLAQFARRLAPSITASSLKEVEKIEITKAHLPDLVGIDKLTSLRSVSLAGNDLISVECLAHCQLLEEVNLEENRISKLDGLQECKFLKKLDLGKNRISRISGLEGLTNLAQLSLEDNDIRTLSGLSRLTGLMELYIGNNKIEGLRELQQLRGLPRLLILDTLGNPVSRESAYRLYVVFYLKKLKVLDGVGIERTEVAAARERFAGRLSLEFLTDQVGHRFYEQVHELDLSQSKLRDIEKGCLTGEHFPNLCSLDLGANTLVSVNSIRGLGSLTVLQLSRNRLTGLGAKVLASLPRLQHLELGQNRIESIKDLHLGSCKELRVLRLDGNEISIVDGLEGCTGLRELDLSKNKFRSMESFEREVPALANLRCLHMEDNGLRSLGDLKQCVKLHSLHLNSNRLLDLDELDRLMCIPFLLELSVAGNPVARKKMYRSRVVFGMVALKFLDGKEITNEERLRTDALLSQGGPESLDPIASSYQDSGLTLPASSNPDSRERASGFNLGALTVTGKVPAKAPVFGVCGRGGFASGKGGLNGKDRVRLPRSSTGPAEDAGLTEFQKLFANTHNHKAIWQTPPERSRSGRRSFVQAVRR</sequence>
<keyword evidence="1" id="KW-0433">Leucine-rich repeat</keyword>
<proteinExistence type="predicted"/>
<dbReference type="Pfam" id="PF14580">
    <property type="entry name" value="LRR_9"/>
    <property type="match status" value="2"/>
</dbReference>